<evidence type="ECO:0000313" key="3">
    <source>
        <dbReference type="EMBL" id="GJM52701.1"/>
    </source>
</evidence>
<evidence type="ECO:0008006" key="6">
    <source>
        <dbReference type="Google" id="ProtNLM"/>
    </source>
</evidence>
<protein>
    <recommendedName>
        <fullName evidence="6">Peptidoglycan-binding protein LysM</fullName>
    </recommendedName>
</protein>
<dbReference type="RefSeq" id="WP_264846105.1">
    <property type="nucleotide sequence ID" value="NZ_BPMA01000018.1"/>
</dbReference>
<evidence type="ECO:0000313" key="2">
    <source>
        <dbReference type="EMBL" id="GJM49636.1"/>
    </source>
</evidence>
<gene>
    <name evidence="2" type="ORF">RCZ15_06110</name>
    <name evidence="3" type="ORF">RCZ16_10180</name>
</gene>
<proteinExistence type="predicted"/>
<dbReference type="AlphaFoldDB" id="A0AAV5AUU8"/>
<dbReference type="Proteomes" id="UP001207736">
    <property type="component" value="Unassembled WGS sequence"/>
</dbReference>
<keyword evidence="1" id="KW-0732">Signal</keyword>
<sequence length="216" mass="24476">MVKFKKRYAFMGGGVISLALSSFMVLNADKLTRDELHKDLRVEFPQPAFILPEDGMIHSFSFLGKNEKSYIGFKEKMGYRESRGNYFIVNNYGYMGKYQFGKTALDFYGVEDSQEFLTTPELQEKLFKISISYNKWQLRDEIEKYVGKRIGGVLITESGILAAAHLAGAKNVKKYFATNGGNSFADANGTTICNYMKSFQGYDLSLIEADEKSKIQ</sequence>
<evidence type="ECO:0000313" key="5">
    <source>
        <dbReference type="Proteomes" id="UP001208692"/>
    </source>
</evidence>
<keyword evidence="5" id="KW-1185">Reference proteome</keyword>
<evidence type="ECO:0000313" key="4">
    <source>
        <dbReference type="Proteomes" id="UP001207736"/>
    </source>
</evidence>
<evidence type="ECO:0000256" key="1">
    <source>
        <dbReference type="SAM" id="SignalP"/>
    </source>
</evidence>
<organism evidence="2 4">
    <name type="scientific">Capnocytophaga catalasegens</name>
    <dbReference type="NCBI Taxonomy" id="1004260"/>
    <lineage>
        <taxon>Bacteria</taxon>
        <taxon>Pseudomonadati</taxon>
        <taxon>Bacteroidota</taxon>
        <taxon>Flavobacteriia</taxon>
        <taxon>Flavobacteriales</taxon>
        <taxon>Flavobacteriaceae</taxon>
        <taxon>Capnocytophaga</taxon>
    </lineage>
</organism>
<accession>A0AAV5AUU8</accession>
<reference evidence="2 5" key="1">
    <citation type="submission" date="2021-11" db="EMBL/GenBank/DDBJ databases">
        <title>Draft genome sequence of Capnocytophaga sp. strain KC07075 isolated from cat oral cavity.</title>
        <authorList>
            <person name="Suzuki M."/>
            <person name="Imaoka K."/>
            <person name="Kimura M."/>
            <person name="Morikawa S."/>
            <person name="Maeda K."/>
        </authorList>
    </citation>
    <scope>NUCLEOTIDE SEQUENCE</scope>
    <source>
        <strain evidence="2">KC07075</strain>
        <strain evidence="3 5">KC07079</strain>
    </source>
</reference>
<dbReference type="Proteomes" id="UP001208692">
    <property type="component" value="Unassembled WGS sequence"/>
</dbReference>
<dbReference type="EMBL" id="BQKA01000012">
    <property type="protein sequence ID" value="GJM49636.1"/>
    <property type="molecule type" value="Genomic_DNA"/>
</dbReference>
<comment type="caution">
    <text evidence="2">The sequence shown here is derived from an EMBL/GenBank/DDBJ whole genome shotgun (WGS) entry which is preliminary data.</text>
</comment>
<feature type="signal peptide" evidence="1">
    <location>
        <begin position="1"/>
        <end position="27"/>
    </location>
</feature>
<feature type="chain" id="PRO_5043495522" description="Peptidoglycan-binding protein LysM" evidence="1">
    <location>
        <begin position="28"/>
        <end position="216"/>
    </location>
</feature>
<dbReference type="EMBL" id="BQKB01000018">
    <property type="protein sequence ID" value="GJM52701.1"/>
    <property type="molecule type" value="Genomic_DNA"/>
</dbReference>
<name>A0AAV5AUU8_9FLAO</name>